<dbReference type="Proteomes" id="UP000194236">
    <property type="component" value="Unassembled WGS sequence"/>
</dbReference>
<accession>A0A1Y3BT45</accession>
<keyword evidence="3" id="KW-1185">Reference proteome</keyword>
<reference evidence="2 3" key="1">
    <citation type="submission" date="2017-03" db="EMBL/GenBank/DDBJ databases">
        <title>Genome Survey of Euroglyphus maynei.</title>
        <authorList>
            <person name="Arlian L.G."/>
            <person name="Morgan M.S."/>
            <person name="Rider S.D."/>
        </authorList>
    </citation>
    <scope>NUCLEOTIDE SEQUENCE [LARGE SCALE GENOMIC DNA]</scope>
    <source>
        <strain evidence="2">Arlian Lab</strain>
        <tissue evidence="2">Whole body</tissue>
    </source>
</reference>
<evidence type="ECO:0000313" key="3">
    <source>
        <dbReference type="Proteomes" id="UP000194236"/>
    </source>
</evidence>
<evidence type="ECO:0000256" key="1">
    <source>
        <dbReference type="SAM" id="MobiDB-lite"/>
    </source>
</evidence>
<name>A0A1Y3BT45_EURMA</name>
<evidence type="ECO:0000313" key="2">
    <source>
        <dbReference type="EMBL" id="OTF84140.1"/>
    </source>
</evidence>
<protein>
    <submittedName>
        <fullName evidence="2">Uncharacterized protein</fullName>
    </submittedName>
</protein>
<dbReference type="EMBL" id="MUJZ01000505">
    <property type="protein sequence ID" value="OTF84140.1"/>
    <property type="molecule type" value="Genomic_DNA"/>
</dbReference>
<feature type="region of interest" description="Disordered" evidence="1">
    <location>
        <begin position="115"/>
        <end position="158"/>
    </location>
</feature>
<feature type="region of interest" description="Disordered" evidence="1">
    <location>
        <begin position="70"/>
        <end position="102"/>
    </location>
</feature>
<feature type="compositionally biased region" description="Polar residues" evidence="1">
    <location>
        <begin position="135"/>
        <end position="158"/>
    </location>
</feature>
<feature type="compositionally biased region" description="Low complexity" evidence="1">
    <location>
        <begin position="116"/>
        <end position="130"/>
    </location>
</feature>
<gene>
    <name evidence="2" type="ORF">BLA29_007312</name>
</gene>
<comment type="caution">
    <text evidence="2">The sequence shown here is derived from an EMBL/GenBank/DDBJ whole genome shotgun (WGS) entry which is preliminary data.</text>
</comment>
<organism evidence="2 3">
    <name type="scientific">Euroglyphus maynei</name>
    <name type="common">Mayne's house dust mite</name>
    <dbReference type="NCBI Taxonomy" id="6958"/>
    <lineage>
        <taxon>Eukaryota</taxon>
        <taxon>Metazoa</taxon>
        <taxon>Ecdysozoa</taxon>
        <taxon>Arthropoda</taxon>
        <taxon>Chelicerata</taxon>
        <taxon>Arachnida</taxon>
        <taxon>Acari</taxon>
        <taxon>Acariformes</taxon>
        <taxon>Sarcoptiformes</taxon>
        <taxon>Astigmata</taxon>
        <taxon>Psoroptidia</taxon>
        <taxon>Analgoidea</taxon>
        <taxon>Pyroglyphidae</taxon>
        <taxon>Pyroglyphinae</taxon>
        <taxon>Euroglyphus</taxon>
    </lineage>
</organism>
<sequence length="158" mass="17352">MSVYSTVPNSNIFFKQISDNNLFNNNFDDGFIININNNNQNDATINKSTSTDPVVANDSTSLNQEEFHIALTPPNTPTHGVIINTTGPPDDEEPLQTETDNGDLFGQPRAFILMNNNSDSSLSTPSDLPSMCDTPDSQEPWNIPQLSQSSGPKWNGNY</sequence>
<dbReference type="AlphaFoldDB" id="A0A1Y3BT45"/>
<proteinExistence type="predicted"/>